<proteinExistence type="predicted"/>
<evidence type="ECO:0000313" key="2">
    <source>
        <dbReference type="Proteomes" id="UP000824139"/>
    </source>
</evidence>
<dbReference type="EMBL" id="DVJO01000201">
    <property type="protein sequence ID" value="HIS83766.1"/>
    <property type="molecule type" value="Genomic_DNA"/>
</dbReference>
<comment type="caution">
    <text evidence="1">The sequence shown here is derived from an EMBL/GenBank/DDBJ whole genome shotgun (WGS) entry which is preliminary data.</text>
</comment>
<gene>
    <name evidence="1" type="ORF">IAD41_09210</name>
</gene>
<dbReference type="AlphaFoldDB" id="A0A9D1K4P4"/>
<reference evidence="1" key="1">
    <citation type="submission" date="2020-10" db="EMBL/GenBank/DDBJ databases">
        <authorList>
            <person name="Gilroy R."/>
        </authorList>
    </citation>
    <scope>NUCLEOTIDE SEQUENCE</scope>
    <source>
        <strain evidence="1">CHK152-2994</strain>
    </source>
</reference>
<evidence type="ECO:0000313" key="1">
    <source>
        <dbReference type="EMBL" id="HIS83766.1"/>
    </source>
</evidence>
<accession>A0A9D1K4P4</accession>
<organism evidence="1 2">
    <name type="scientific">Candidatus Scatenecus faecavium</name>
    <dbReference type="NCBI Taxonomy" id="2840915"/>
    <lineage>
        <taxon>Bacteria</taxon>
        <taxon>Candidatus Scatenecus</taxon>
    </lineage>
</organism>
<sequence length="208" mass="23618">MAVKKNNSVKKKKTSILPLLVIVIVGFLAYKANPEYWQQGKLFEDLRNAGKKEVKQEEVEQIAKVEKEPEIDPNAILDGSVKGSKTIPKNINKKINVNDPMYNVMRSKFKTIYLVYTDNSTSKNLIKAIDEALEKGDMKDNWRVAYLLYSQSNKKQACEASEPQAFFCEHCDKKICLINPRKQEFIVVGPSVQASVGRAKALKGSWYE</sequence>
<dbReference type="Proteomes" id="UP000824139">
    <property type="component" value="Unassembled WGS sequence"/>
</dbReference>
<protein>
    <submittedName>
        <fullName evidence="1">Uncharacterized protein</fullName>
    </submittedName>
</protein>
<name>A0A9D1K4P4_9BACT</name>
<reference evidence="1" key="2">
    <citation type="journal article" date="2021" name="PeerJ">
        <title>Extensive microbial diversity within the chicken gut microbiome revealed by metagenomics and culture.</title>
        <authorList>
            <person name="Gilroy R."/>
            <person name="Ravi A."/>
            <person name="Getino M."/>
            <person name="Pursley I."/>
            <person name="Horton D.L."/>
            <person name="Alikhan N.F."/>
            <person name="Baker D."/>
            <person name="Gharbi K."/>
            <person name="Hall N."/>
            <person name="Watson M."/>
            <person name="Adriaenssens E.M."/>
            <person name="Foster-Nyarko E."/>
            <person name="Jarju S."/>
            <person name="Secka A."/>
            <person name="Antonio M."/>
            <person name="Oren A."/>
            <person name="Chaudhuri R.R."/>
            <person name="La Ragione R."/>
            <person name="Hildebrand F."/>
            <person name="Pallen M.J."/>
        </authorList>
    </citation>
    <scope>NUCLEOTIDE SEQUENCE</scope>
    <source>
        <strain evidence="1">CHK152-2994</strain>
    </source>
</reference>